<dbReference type="PANTHER" id="PTHR32196">
    <property type="entry name" value="ABC TRANSPORTER PERMEASE PROTEIN YPHD-RELATED-RELATED"/>
    <property type="match status" value="1"/>
</dbReference>
<dbReference type="GO" id="GO:0022857">
    <property type="term" value="F:transmembrane transporter activity"/>
    <property type="evidence" value="ECO:0007669"/>
    <property type="project" value="InterPro"/>
</dbReference>
<evidence type="ECO:0000256" key="2">
    <source>
        <dbReference type="ARBA" id="ARBA00022475"/>
    </source>
</evidence>
<evidence type="ECO:0000313" key="7">
    <source>
        <dbReference type="EMBL" id="ABI67762.1"/>
    </source>
</evidence>
<keyword evidence="5 6" id="KW-0472">Membrane</keyword>
<keyword evidence="4 6" id="KW-1133">Transmembrane helix</keyword>
<evidence type="ECO:0000256" key="5">
    <source>
        <dbReference type="ARBA" id="ARBA00023136"/>
    </source>
</evidence>
<feature type="transmembrane region" description="Helical" evidence="6">
    <location>
        <begin position="198"/>
        <end position="224"/>
    </location>
</feature>
<dbReference type="AlphaFoldDB" id="Q0AZU2"/>
<dbReference type="CDD" id="cd06579">
    <property type="entry name" value="TM_PBP1_transp_AraH_like"/>
    <property type="match status" value="1"/>
</dbReference>
<dbReference type="eggNOG" id="COG1172">
    <property type="taxonomic scope" value="Bacteria"/>
</dbReference>
<dbReference type="HOGENOM" id="CLU_028880_2_2_9"/>
<evidence type="ECO:0000256" key="4">
    <source>
        <dbReference type="ARBA" id="ARBA00022989"/>
    </source>
</evidence>
<dbReference type="KEGG" id="swo:Swol_0424"/>
<feature type="transmembrane region" description="Helical" evidence="6">
    <location>
        <begin position="244"/>
        <end position="274"/>
    </location>
</feature>
<evidence type="ECO:0000256" key="3">
    <source>
        <dbReference type="ARBA" id="ARBA00022692"/>
    </source>
</evidence>
<evidence type="ECO:0000313" key="8">
    <source>
        <dbReference type="Proteomes" id="UP000001968"/>
    </source>
</evidence>
<dbReference type="Proteomes" id="UP000001968">
    <property type="component" value="Chromosome"/>
</dbReference>
<dbReference type="STRING" id="335541.Swol_0424"/>
<dbReference type="GO" id="GO:0005886">
    <property type="term" value="C:plasma membrane"/>
    <property type="evidence" value="ECO:0007669"/>
    <property type="project" value="UniProtKB-SubCell"/>
</dbReference>
<feature type="transmembrane region" description="Helical" evidence="6">
    <location>
        <begin position="286"/>
        <end position="304"/>
    </location>
</feature>
<feature type="transmembrane region" description="Helical" evidence="6">
    <location>
        <begin position="51"/>
        <end position="81"/>
    </location>
</feature>
<keyword evidence="8" id="KW-1185">Reference proteome</keyword>
<feature type="transmembrane region" description="Helical" evidence="6">
    <location>
        <begin position="114"/>
        <end position="134"/>
    </location>
</feature>
<organism evidence="7 8">
    <name type="scientific">Syntrophomonas wolfei subsp. wolfei (strain DSM 2245B / Goettingen)</name>
    <dbReference type="NCBI Taxonomy" id="335541"/>
    <lineage>
        <taxon>Bacteria</taxon>
        <taxon>Bacillati</taxon>
        <taxon>Bacillota</taxon>
        <taxon>Clostridia</taxon>
        <taxon>Eubacteriales</taxon>
        <taxon>Syntrophomonadaceae</taxon>
        <taxon>Syntrophomonas</taxon>
    </lineage>
</organism>
<proteinExistence type="predicted"/>
<dbReference type="EMBL" id="CP000448">
    <property type="protein sequence ID" value="ABI67762.1"/>
    <property type="molecule type" value="Genomic_DNA"/>
</dbReference>
<feature type="transmembrane region" description="Helical" evidence="6">
    <location>
        <begin position="12"/>
        <end position="31"/>
    </location>
</feature>
<comment type="subcellular location">
    <subcellularLocation>
        <location evidence="1">Cell membrane</location>
        <topology evidence="1">Multi-pass membrane protein</topology>
    </subcellularLocation>
</comment>
<keyword evidence="3 6" id="KW-0812">Transmembrane</keyword>
<name>Q0AZU2_SYNWW</name>
<accession>Q0AZU2</accession>
<reference evidence="8" key="1">
    <citation type="journal article" date="2010" name="Environ. Microbiol.">
        <title>The genome of Syntrophomonas wolfei: new insights into syntrophic metabolism and biohydrogen production.</title>
        <authorList>
            <person name="Sieber J.R."/>
            <person name="Sims D.R."/>
            <person name="Han C."/>
            <person name="Kim E."/>
            <person name="Lykidis A."/>
            <person name="Lapidus A.L."/>
            <person name="McDonnald E."/>
            <person name="Rohlin L."/>
            <person name="Culley D.E."/>
            <person name="Gunsalus R."/>
            <person name="McInerney M.J."/>
        </authorList>
    </citation>
    <scope>NUCLEOTIDE SEQUENCE [LARGE SCALE GENOMIC DNA]</scope>
    <source>
        <strain evidence="8">DSM 2245B / Goettingen</strain>
    </source>
</reference>
<keyword evidence="2" id="KW-1003">Cell membrane</keyword>
<protein>
    <submittedName>
        <fullName evidence="7">Ribose/xylose/arabinose/galactoside ABC-type transport systems, permease components</fullName>
    </submittedName>
</protein>
<feature type="transmembrane region" description="Helical" evidence="6">
    <location>
        <begin position="154"/>
        <end position="178"/>
    </location>
</feature>
<evidence type="ECO:0000256" key="6">
    <source>
        <dbReference type="SAM" id="Phobius"/>
    </source>
</evidence>
<feature type="transmembrane region" description="Helical" evidence="6">
    <location>
        <begin position="88"/>
        <end position="108"/>
    </location>
</feature>
<dbReference type="InterPro" id="IPR001851">
    <property type="entry name" value="ABC_transp_permease"/>
</dbReference>
<dbReference type="Pfam" id="PF02653">
    <property type="entry name" value="BPD_transp_2"/>
    <property type="match status" value="1"/>
</dbReference>
<gene>
    <name evidence="7" type="ordered locus">Swol_0424</name>
</gene>
<sequence length="309" mass="32918">MVSKNQNNEITLLFILIVLVIIFSTFSEGFFKIGNMLEISAQMVELSLLTLGMSVCIISGGFDLSIGAMVGLSSVCLAILISSGMNMGLTIALVFGLLLFCGLINGILVGYLRINSMLVTLGTSSVYMGIAIVISQGRAISGLTQEFAVFGQHYLGIIPVQTIILIVVAAFSLLILSYSTWGRRIYLIGSNYEVARFAGINCGFNIMLVYVYSAAMAFLASLILTSRLATGRADFGETYILQSVAAAVFGGIGINGGSGNLFGAILGVAVFAIISNGFNMLDFSQYAQQIVIGLILIVFLAYRAQHNQV</sequence>
<evidence type="ECO:0000256" key="1">
    <source>
        <dbReference type="ARBA" id="ARBA00004651"/>
    </source>
</evidence>